<protein>
    <submittedName>
        <fullName evidence="1">Uncharacterized protein</fullName>
    </submittedName>
</protein>
<dbReference type="AlphaFoldDB" id="A0A9R1VXK8"/>
<proteinExistence type="predicted"/>
<dbReference type="EMBL" id="NBSK02000004">
    <property type="protein sequence ID" value="KAJ0213228.1"/>
    <property type="molecule type" value="Genomic_DNA"/>
</dbReference>
<accession>A0A9R1VXK8</accession>
<reference evidence="1 2" key="1">
    <citation type="journal article" date="2017" name="Nat. Commun.">
        <title>Genome assembly with in vitro proximity ligation data and whole-genome triplication in lettuce.</title>
        <authorList>
            <person name="Reyes-Chin-Wo S."/>
            <person name="Wang Z."/>
            <person name="Yang X."/>
            <person name="Kozik A."/>
            <person name="Arikit S."/>
            <person name="Song C."/>
            <person name="Xia L."/>
            <person name="Froenicke L."/>
            <person name="Lavelle D.O."/>
            <person name="Truco M.J."/>
            <person name="Xia R."/>
            <person name="Zhu S."/>
            <person name="Xu C."/>
            <person name="Xu H."/>
            <person name="Xu X."/>
            <person name="Cox K."/>
            <person name="Korf I."/>
            <person name="Meyers B.C."/>
            <person name="Michelmore R.W."/>
        </authorList>
    </citation>
    <scope>NUCLEOTIDE SEQUENCE [LARGE SCALE GENOMIC DNA]</scope>
    <source>
        <strain evidence="2">cv. Salinas</strain>
        <tissue evidence="1">Seedlings</tissue>
    </source>
</reference>
<organism evidence="1 2">
    <name type="scientific">Lactuca sativa</name>
    <name type="common">Garden lettuce</name>
    <dbReference type="NCBI Taxonomy" id="4236"/>
    <lineage>
        <taxon>Eukaryota</taxon>
        <taxon>Viridiplantae</taxon>
        <taxon>Streptophyta</taxon>
        <taxon>Embryophyta</taxon>
        <taxon>Tracheophyta</taxon>
        <taxon>Spermatophyta</taxon>
        <taxon>Magnoliopsida</taxon>
        <taxon>eudicotyledons</taxon>
        <taxon>Gunneridae</taxon>
        <taxon>Pentapetalae</taxon>
        <taxon>asterids</taxon>
        <taxon>campanulids</taxon>
        <taxon>Asterales</taxon>
        <taxon>Asteraceae</taxon>
        <taxon>Cichorioideae</taxon>
        <taxon>Cichorieae</taxon>
        <taxon>Lactucinae</taxon>
        <taxon>Lactuca</taxon>
    </lineage>
</organism>
<name>A0A9R1VXK8_LACSA</name>
<dbReference type="Proteomes" id="UP000235145">
    <property type="component" value="Unassembled WGS sequence"/>
</dbReference>
<keyword evidence="2" id="KW-1185">Reference proteome</keyword>
<gene>
    <name evidence="1" type="ORF">LSAT_V11C400206340</name>
</gene>
<evidence type="ECO:0000313" key="2">
    <source>
        <dbReference type="Proteomes" id="UP000235145"/>
    </source>
</evidence>
<comment type="caution">
    <text evidence="1">The sequence shown here is derived from an EMBL/GenBank/DDBJ whole genome shotgun (WGS) entry which is preliminary data.</text>
</comment>
<evidence type="ECO:0000313" key="1">
    <source>
        <dbReference type="EMBL" id="KAJ0213228.1"/>
    </source>
</evidence>
<sequence>MKKTNMSNQKINKGRPAESLRDLLMTDLVVHMVADVGHLKARIFGDQKILLDCRCFILGKAYHGTLIDVVNYLVDEIHLHHGKSFLIATFLQRYHTLLSTLIYALAHLGDFPFKSSCIRFGFSDEACAQSC</sequence>